<feature type="transmembrane region" description="Helical" evidence="2">
    <location>
        <begin position="23"/>
        <end position="39"/>
    </location>
</feature>
<comment type="caution">
    <text evidence="4">The sequence shown here is derived from an EMBL/GenBank/DDBJ whole genome shotgun (WGS) entry which is preliminary data.</text>
</comment>
<evidence type="ECO:0000313" key="4">
    <source>
        <dbReference type="EMBL" id="MBK3493350.1"/>
    </source>
</evidence>
<dbReference type="InterPro" id="IPR003583">
    <property type="entry name" value="Hlx-hairpin-Hlx_DNA-bd_motif"/>
</dbReference>
<dbReference type="EMBL" id="JAEOAH010000001">
    <property type="protein sequence ID" value="MBK3493350.1"/>
    <property type="molecule type" value="Genomic_DNA"/>
</dbReference>
<feature type="region of interest" description="Disordered" evidence="1">
    <location>
        <begin position="157"/>
        <end position="176"/>
    </location>
</feature>
<dbReference type="Proteomes" id="UP000618943">
    <property type="component" value="Unassembled WGS sequence"/>
</dbReference>
<dbReference type="Pfam" id="PF12836">
    <property type="entry name" value="HHH_3"/>
    <property type="match status" value="1"/>
</dbReference>
<dbReference type="PROSITE" id="PS51257">
    <property type="entry name" value="PROKAR_LIPOPROTEIN"/>
    <property type="match status" value="1"/>
</dbReference>
<evidence type="ECO:0000313" key="5">
    <source>
        <dbReference type="Proteomes" id="UP000618943"/>
    </source>
</evidence>
<feature type="domain" description="Helix-hairpin-helix DNA-binding motif class 1" evidence="3">
    <location>
        <begin position="217"/>
        <end position="236"/>
    </location>
</feature>
<dbReference type="InterPro" id="IPR004509">
    <property type="entry name" value="Competence_ComEA_HhH"/>
</dbReference>
<dbReference type="SMART" id="SM00278">
    <property type="entry name" value="HhH1"/>
    <property type="match status" value="2"/>
</dbReference>
<feature type="domain" description="Helix-hairpin-helix DNA-binding motif class 1" evidence="3">
    <location>
        <begin position="187"/>
        <end position="206"/>
    </location>
</feature>
<gene>
    <name evidence="4" type="ORF">JFL43_00390</name>
</gene>
<feature type="compositionally biased region" description="Polar residues" evidence="1">
    <location>
        <begin position="157"/>
        <end position="172"/>
    </location>
</feature>
<dbReference type="Pfam" id="PF10531">
    <property type="entry name" value="SLBB"/>
    <property type="match status" value="1"/>
</dbReference>
<dbReference type="InterPro" id="IPR051675">
    <property type="entry name" value="Endo/Exo/Phosphatase_dom_1"/>
</dbReference>
<dbReference type="InterPro" id="IPR019554">
    <property type="entry name" value="Soluble_ligand-bd"/>
</dbReference>
<accession>A0ABS1H1R3</accession>
<protein>
    <submittedName>
        <fullName evidence="4">Helix-hairpin-helix domain-containing protein</fullName>
    </submittedName>
</protein>
<dbReference type="SUPFAM" id="SSF47781">
    <property type="entry name" value="RuvA domain 2-like"/>
    <property type="match status" value="1"/>
</dbReference>
<dbReference type="NCBIfam" id="TIGR00426">
    <property type="entry name" value="competence protein ComEA helix-hairpin-helix repeat region"/>
    <property type="match status" value="1"/>
</dbReference>
<evidence type="ECO:0000256" key="2">
    <source>
        <dbReference type="SAM" id="Phobius"/>
    </source>
</evidence>
<reference evidence="4 5" key="1">
    <citation type="submission" date="2020-12" db="EMBL/GenBank/DDBJ databases">
        <title>YIM B01967 draft genome.</title>
        <authorList>
            <person name="Yan X."/>
        </authorList>
    </citation>
    <scope>NUCLEOTIDE SEQUENCE [LARGE SCALE GENOMIC DNA]</scope>
    <source>
        <strain evidence="4 5">YIM B01967</strain>
    </source>
</reference>
<dbReference type="PANTHER" id="PTHR21180:SF32">
    <property type="entry name" value="ENDONUCLEASE_EXONUCLEASE_PHOSPHATASE FAMILY DOMAIN-CONTAINING PROTEIN 1"/>
    <property type="match status" value="1"/>
</dbReference>
<keyword evidence="2" id="KW-1133">Transmembrane helix</keyword>
<evidence type="ECO:0000259" key="3">
    <source>
        <dbReference type="SMART" id="SM00278"/>
    </source>
</evidence>
<evidence type="ECO:0000256" key="1">
    <source>
        <dbReference type="SAM" id="MobiDB-lite"/>
    </source>
</evidence>
<sequence>MPSEKKGWCGLIPSFLKQYGKKYLLPGIVILSCFFYFYFSQKSSAPPQTDIFETIPEETKTNEQPNIEQQEGQGIVADTSIIVDVKGAVKNPGVYSLSAESRVIDAILLAGGYAKNAESVGINHAQRLQDEMVIYVPKIGEEPSEMQAIANVQQTASVPSTQSAGANPTLSAGGQPDKVNLNTADEAALMTLNGVGPAKAKAILSYRDDSGPFKTIEDIKNVTGIGDKTFENLRDYITVQ</sequence>
<keyword evidence="2" id="KW-0812">Transmembrane</keyword>
<keyword evidence="2" id="KW-0472">Membrane</keyword>
<dbReference type="Gene3D" id="3.10.560.10">
    <property type="entry name" value="Outer membrane lipoprotein wza domain like"/>
    <property type="match status" value="1"/>
</dbReference>
<proteinExistence type="predicted"/>
<dbReference type="PANTHER" id="PTHR21180">
    <property type="entry name" value="ENDONUCLEASE/EXONUCLEASE/PHOSPHATASE FAMILY DOMAIN-CONTAINING PROTEIN 1"/>
    <property type="match status" value="1"/>
</dbReference>
<organism evidence="4 5">
    <name type="scientific">Viridibacillus soli</name>
    <dbReference type="NCBI Taxonomy" id="2798301"/>
    <lineage>
        <taxon>Bacteria</taxon>
        <taxon>Bacillati</taxon>
        <taxon>Bacillota</taxon>
        <taxon>Bacilli</taxon>
        <taxon>Bacillales</taxon>
        <taxon>Caryophanaceae</taxon>
        <taxon>Viridibacillus</taxon>
    </lineage>
</organism>
<dbReference type="Gene3D" id="1.10.150.310">
    <property type="entry name" value="Tex RuvX-like domain-like"/>
    <property type="match status" value="1"/>
</dbReference>
<keyword evidence="5" id="KW-1185">Reference proteome</keyword>
<name>A0ABS1H1R3_9BACL</name>
<dbReference type="InterPro" id="IPR010994">
    <property type="entry name" value="RuvA_2-like"/>
</dbReference>